<dbReference type="AlphaFoldDB" id="A0A4Y2KQ84"/>
<keyword evidence="2" id="KW-1185">Reference proteome</keyword>
<sequence>MDESSHPLGLKFYNLCITILTRLEDYTRRRTDEVAGHVHRLERLSQVCDGILIQYSMKYS</sequence>
<protein>
    <submittedName>
        <fullName evidence="1">Uncharacterized protein</fullName>
    </submittedName>
</protein>
<evidence type="ECO:0000313" key="2">
    <source>
        <dbReference type="Proteomes" id="UP000499080"/>
    </source>
</evidence>
<dbReference type="EMBL" id="BGPR01195941">
    <property type="protein sequence ID" value="GBN04541.1"/>
    <property type="molecule type" value="Genomic_DNA"/>
</dbReference>
<dbReference type="Proteomes" id="UP000499080">
    <property type="component" value="Unassembled WGS sequence"/>
</dbReference>
<reference evidence="1 2" key="1">
    <citation type="journal article" date="2019" name="Sci. Rep.">
        <title>Orb-weaving spider Araneus ventricosus genome elucidates the spidroin gene catalogue.</title>
        <authorList>
            <person name="Kono N."/>
            <person name="Nakamura H."/>
            <person name="Ohtoshi R."/>
            <person name="Moran D.A.P."/>
            <person name="Shinohara A."/>
            <person name="Yoshida Y."/>
            <person name="Fujiwara M."/>
            <person name="Mori M."/>
            <person name="Tomita M."/>
            <person name="Arakawa K."/>
        </authorList>
    </citation>
    <scope>NUCLEOTIDE SEQUENCE [LARGE SCALE GENOMIC DNA]</scope>
</reference>
<proteinExistence type="predicted"/>
<accession>A0A4Y2KQ84</accession>
<organism evidence="1 2">
    <name type="scientific">Araneus ventricosus</name>
    <name type="common">Orbweaver spider</name>
    <name type="synonym">Epeira ventricosa</name>
    <dbReference type="NCBI Taxonomy" id="182803"/>
    <lineage>
        <taxon>Eukaryota</taxon>
        <taxon>Metazoa</taxon>
        <taxon>Ecdysozoa</taxon>
        <taxon>Arthropoda</taxon>
        <taxon>Chelicerata</taxon>
        <taxon>Arachnida</taxon>
        <taxon>Araneae</taxon>
        <taxon>Araneomorphae</taxon>
        <taxon>Entelegynae</taxon>
        <taxon>Araneoidea</taxon>
        <taxon>Araneidae</taxon>
        <taxon>Araneus</taxon>
    </lineage>
</organism>
<comment type="caution">
    <text evidence="1">The sequence shown here is derived from an EMBL/GenBank/DDBJ whole genome shotgun (WGS) entry which is preliminary data.</text>
</comment>
<gene>
    <name evidence="1" type="ORF">AVEN_196070_1</name>
</gene>
<evidence type="ECO:0000313" key="1">
    <source>
        <dbReference type="EMBL" id="GBN04541.1"/>
    </source>
</evidence>
<name>A0A4Y2KQ84_ARAVE</name>
<feature type="non-terminal residue" evidence="1">
    <location>
        <position position="60"/>
    </location>
</feature>